<dbReference type="InterPro" id="IPR018062">
    <property type="entry name" value="HTH_AraC-typ_CS"/>
</dbReference>
<dbReference type="InterPro" id="IPR009057">
    <property type="entry name" value="Homeodomain-like_sf"/>
</dbReference>
<keyword evidence="1" id="KW-0805">Transcription regulation</keyword>
<keyword evidence="6" id="KW-1185">Reference proteome</keyword>
<dbReference type="PROSITE" id="PS01124">
    <property type="entry name" value="HTH_ARAC_FAMILY_2"/>
    <property type="match status" value="1"/>
</dbReference>
<dbReference type="GO" id="GO:0043565">
    <property type="term" value="F:sequence-specific DNA binding"/>
    <property type="evidence" value="ECO:0007669"/>
    <property type="project" value="InterPro"/>
</dbReference>
<evidence type="ECO:0000256" key="2">
    <source>
        <dbReference type="ARBA" id="ARBA00023125"/>
    </source>
</evidence>
<dbReference type="InterPro" id="IPR018060">
    <property type="entry name" value="HTH_AraC"/>
</dbReference>
<feature type="domain" description="HTH araC/xylS-type" evidence="4">
    <location>
        <begin position="207"/>
        <end position="304"/>
    </location>
</feature>
<dbReference type="RefSeq" id="WP_161663379.1">
    <property type="nucleotide sequence ID" value="NZ_CBCSLE010000276.1"/>
</dbReference>
<comment type="caution">
    <text evidence="5">The sequence shown here is derived from an EMBL/GenBank/DDBJ whole genome shotgun (WGS) entry which is preliminary data.</text>
</comment>
<dbReference type="PANTHER" id="PTHR46796:SF7">
    <property type="entry name" value="ARAC FAMILY TRANSCRIPTIONAL REGULATOR"/>
    <property type="match status" value="1"/>
</dbReference>
<dbReference type="EMBL" id="JAAAPK010000025">
    <property type="protein sequence ID" value="NBC46364.1"/>
    <property type="molecule type" value="Genomic_DNA"/>
</dbReference>
<gene>
    <name evidence="5" type="ORF">GTZ93_41935</name>
</gene>
<dbReference type="AlphaFoldDB" id="A0A7X5BWK5"/>
<dbReference type="GO" id="GO:0003700">
    <property type="term" value="F:DNA-binding transcription factor activity"/>
    <property type="evidence" value="ECO:0007669"/>
    <property type="project" value="InterPro"/>
</dbReference>
<dbReference type="Proteomes" id="UP000537825">
    <property type="component" value="Unassembled WGS sequence"/>
</dbReference>
<dbReference type="Pfam" id="PF12852">
    <property type="entry name" value="Cupin_6"/>
    <property type="match status" value="1"/>
</dbReference>
<dbReference type="InterPro" id="IPR032783">
    <property type="entry name" value="AraC_lig"/>
</dbReference>
<keyword evidence="2" id="KW-0238">DNA-binding</keyword>
<dbReference type="PROSITE" id="PS00041">
    <property type="entry name" value="HTH_ARAC_FAMILY_1"/>
    <property type="match status" value="1"/>
</dbReference>
<dbReference type="Gene3D" id="1.10.10.60">
    <property type="entry name" value="Homeodomain-like"/>
    <property type="match status" value="2"/>
</dbReference>
<sequence length="313" mass="33638">MDALSQVLSHVRLKNTAWSWSVASAPWGFCLPPAKHSLRFHYVARGSCWLSSGEDSAAVALSGGELAIISQGPHSVRDQPSTPVTPFSQLTVRSSAGPVRRLEFGGGGAQSTMVCGMFAVDERFDVPLLAMLPSVVRITPDAAGAVPSFLQNVKFIAQEIESNRPGSELVLTRMADVIFIQILRAYIESLPEGSTGFLGALRDKSIAAALGLMHQRPEEPWTVQKLAKEVALSRSGFAARFAKLVGEPPLEYLTRLRMQRAAALLREGATLSSAAEMTGYASEASFSHAFRQWAGVTPGAYRRQTRDGGPPGD</sequence>
<evidence type="ECO:0000256" key="1">
    <source>
        <dbReference type="ARBA" id="ARBA00023015"/>
    </source>
</evidence>
<evidence type="ECO:0000313" key="5">
    <source>
        <dbReference type="EMBL" id="NBC46364.1"/>
    </source>
</evidence>
<evidence type="ECO:0000256" key="3">
    <source>
        <dbReference type="ARBA" id="ARBA00023163"/>
    </source>
</evidence>
<evidence type="ECO:0000259" key="4">
    <source>
        <dbReference type="PROSITE" id="PS01124"/>
    </source>
</evidence>
<dbReference type="SUPFAM" id="SSF46689">
    <property type="entry name" value="Homeodomain-like"/>
    <property type="match status" value="2"/>
</dbReference>
<dbReference type="PANTHER" id="PTHR46796">
    <property type="entry name" value="HTH-TYPE TRANSCRIPTIONAL ACTIVATOR RHAS-RELATED"/>
    <property type="match status" value="1"/>
</dbReference>
<reference evidence="5 6" key="1">
    <citation type="submission" date="2020-01" db="EMBL/GenBank/DDBJ databases">
        <title>The draft genome sequence of Corallococcus exiguus DSM 14696.</title>
        <authorList>
            <person name="Zhang X."/>
            <person name="Zhu H."/>
        </authorList>
    </citation>
    <scope>NUCLEOTIDE SEQUENCE [LARGE SCALE GENOMIC DNA]</scope>
    <source>
        <strain evidence="5 6">DSM 14696</strain>
    </source>
</reference>
<proteinExistence type="predicted"/>
<organism evidence="5 6">
    <name type="scientific">Corallococcus exiguus</name>
    <dbReference type="NCBI Taxonomy" id="83462"/>
    <lineage>
        <taxon>Bacteria</taxon>
        <taxon>Pseudomonadati</taxon>
        <taxon>Myxococcota</taxon>
        <taxon>Myxococcia</taxon>
        <taxon>Myxococcales</taxon>
        <taxon>Cystobacterineae</taxon>
        <taxon>Myxococcaceae</taxon>
        <taxon>Corallococcus</taxon>
    </lineage>
</organism>
<evidence type="ECO:0000313" key="6">
    <source>
        <dbReference type="Proteomes" id="UP000537825"/>
    </source>
</evidence>
<dbReference type="InterPro" id="IPR050204">
    <property type="entry name" value="AraC_XylS_family_regulators"/>
</dbReference>
<dbReference type="SMART" id="SM00342">
    <property type="entry name" value="HTH_ARAC"/>
    <property type="match status" value="1"/>
</dbReference>
<protein>
    <submittedName>
        <fullName evidence="5">Helix-turn-helix domain-containing protein</fullName>
    </submittedName>
</protein>
<accession>A0A7X5BWK5</accession>
<name>A0A7X5BWK5_9BACT</name>
<dbReference type="Pfam" id="PF12833">
    <property type="entry name" value="HTH_18"/>
    <property type="match status" value="1"/>
</dbReference>
<keyword evidence="3" id="KW-0804">Transcription</keyword>